<organism evidence="1 2">
    <name type="scientific">Eumeta variegata</name>
    <name type="common">Bagworm moth</name>
    <name type="synonym">Eumeta japonica</name>
    <dbReference type="NCBI Taxonomy" id="151549"/>
    <lineage>
        <taxon>Eukaryota</taxon>
        <taxon>Metazoa</taxon>
        <taxon>Ecdysozoa</taxon>
        <taxon>Arthropoda</taxon>
        <taxon>Hexapoda</taxon>
        <taxon>Insecta</taxon>
        <taxon>Pterygota</taxon>
        <taxon>Neoptera</taxon>
        <taxon>Endopterygota</taxon>
        <taxon>Lepidoptera</taxon>
        <taxon>Glossata</taxon>
        <taxon>Ditrysia</taxon>
        <taxon>Tineoidea</taxon>
        <taxon>Psychidae</taxon>
        <taxon>Oiketicinae</taxon>
        <taxon>Eumeta</taxon>
    </lineage>
</organism>
<comment type="caution">
    <text evidence="1">The sequence shown here is derived from an EMBL/GenBank/DDBJ whole genome shotgun (WGS) entry which is preliminary data.</text>
</comment>
<dbReference type="EMBL" id="BGZK01001389">
    <property type="protein sequence ID" value="GBP78862.1"/>
    <property type="molecule type" value="Genomic_DNA"/>
</dbReference>
<protein>
    <submittedName>
        <fullName evidence="1">Uncharacterized protein</fullName>
    </submittedName>
</protein>
<evidence type="ECO:0000313" key="1">
    <source>
        <dbReference type="EMBL" id="GBP78862.1"/>
    </source>
</evidence>
<evidence type="ECO:0000313" key="2">
    <source>
        <dbReference type="Proteomes" id="UP000299102"/>
    </source>
</evidence>
<sequence length="132" mass="14347">MWAIGKSPSPMDTHNSMEVTRSFPPFKEYALENSLVKHSSRSKRSRSDSGLKLRQACVEIKPMSLRLQAHALACVEQLGDAGGAGRGGHVTLPLPVRVAPRTSPGIIPHPSIIPIDGSHKERLCKIKNYIGS</sequence>
<reference evidence="1 2" key="1">
    <citation type="journal article" date="2019" name="Commun. Biol.">
        <title>The bagworm genome reveals a unique fibroin gene that provides high tensile strength.</title>
        <authorList>
            <person name="Kono N."/>
            <person name="Nakamura H."/>
            <person name="Ohtoshi R."/>
            <person name="Tomita M."/>
            <person name="Numata K."/>
            <person name="Arakawa K."/>
        </authorList>
    </citation>
    <scope>NUCLEOTIDE SEQUENCE [LARGE SCALE GENOMIC DNA]</scope>
</reference>
<gene>
    <name evidence="1" type="ORF">EVAR_81124_1</name>
</gene>
<name>A0A4C1YVA5_EUMVA</name>
<dbReference type="Proteomes" id="UP000299102">
    <property type="component" value="Unassembled WGS sequence"/>
</dbReference>
<accession>A0A4C1YVA5</accession>
<keyword evidence="2" id="KW-1185">Reference proteome</keyword>
<proteinExistence type="predicted"/>
<dbReference type="AlphaFoldDB" id="A0A4C1YVA5"/>